<dbReference type="GO" id="GO:0051213">
    <property type="term" value="F:dioxygenase activity"/>
    <property type="evidence" value="ECO:0007669"/>
    <property type="project" value="UniProtKB-KW"/>
</dbReference>
<evidence type="ECO:0000256" key="2">
    <source>
        <dbReference type="ARBA" id="ARBA00007581"/>
    </source>
</evidence>
<feature type="compositionally biased region" description="Basic and acidic residues" evidence="6">
    <location>
        <begin position="41"/>
        <end position="53"/>
    </location>
</feature>
<dbReference type="RefSeq" id="WP_272142694.1">
    <property type="nucleotide sequence ID" value="NZ_JAQNDM010000002.1"/>
</dbReference>
<evidence type="ECO:0000256" key="4">
    <source>
        <dbReference type="ARBA" id="ARBA00022833"/>
    </source>
</evidence>
<dbReference type="Pfam" id="PF02900">
    <property type="entry name" value="LigB"/>
    <property type="match status" value="1"/>
</dbReference>
<dbReference type="PIRSF" id="PIRSF006157">
    <property type="entry name" value="Doxgns_DODA"/>
    <property type="match status" value="1"/>
</dbReference>
<dbReference type="PANTHER" id="PTHR30096">
    <property type="entry name" value="4,5-DOPA DIOXYGENASE EXTRADIOL-LIKE PROTEIN"/>
    <property type="match status" value="1"/>
</dbReference>
<keyword evidence="3" id="KW-0479">Metal-binding</keyword>
<dbReference type="InterPro" id="IPR014436">
    <property type="entry name" value="Extradiol_dOase_DODA"/>
</dbReference>
<dbReference type="PROSITE" id="PS51318">
    <property type="entry name" value="TAT"/>
    <property type="match status" value="1"/>
</dbReference>
<feature type="domain" description="Extradiol ring-cleavage dioxygenase class III enzyme subunit B" evidence="7">
    <location>
        <begin position="81"/>
        <end position="296"/>
    </location>
</feature>
<dbReference type="Gene3D" id="3.40.830.10">
    <property type="entry name" value="LigB-like"/>
    <property type="match status" value="1"/>
</dbReference>
<proteinExistence type="inferred from homology"/>
<dbReference type="SUPFAM" id="SSF53213">
    <property type="entry name" value="LigB-like"/>
    <property type="match status" value="1"/>
</dbReference>
<gene>
    <name evidence="8" type="ORF">POL68_29110</name>
</gene>
<organism evidence="8 9">
    <name type="scientific">Stigmatella ashevillensis</name>
    <dbReference type="NCBI Taxonomy" id="2995309"/>
    <lineage>
        <taxon>Bacteria</taxon>
        <taxon>Pseudomonadati</taxon>
        <taxon>Myxococcota</taxon>
        <taxon>Myxococcia</taxon>
        <taxon>Myxococcales</taxon>
        <taxon>Cystobacterineae</taxon>
        <taxon>Archangiaceae</taxon>
        <taxon>Stigmatella</taxon>
    </lineage>
</organism>
<accession>A0ABT5DHG4</accession>
<evidence type="ECO:0000313" key="9">
    <source>
        <dbReference type="Proteomes" id="UP001221838"/>
    </source>
</evidence>
<comment type="caution">
    <text evidence="8">The sequence shown here is derived from an EMBL/GenBank/DDBJ whole genome shotgun (WGS) entry which is preliminary data.</text>
</comment>
<keyword evidence="9" id="KW-1185">Reference proteome</keyword>
<evidence type="ECO:0000256" key="1">
    <source>
        <dbReference type="ARBA" id="ARBA00001947"/>
    </source>
</evidence>
<evidence type="ECO:0000256" key="3">
    <source>
        <dbReference type="ARBA" id="ARBA00022723"/>
    </source>
</evidence>
<keyword evidence="8" id="KW-0223">Dioxygenase</keyword>
<sequence length="315" mass="34280">MGQKNEAGLTRRQTLAVAGVAAATGVAALHGVNAPAEEEGSQERRGSSGKDRMPVVFLPHGGGPWPFVEMGIRDQAGFDALVGYLQSVRQLPKLPPKALLVISAHWEEDVPTVMTSERPPILYDYYGFPPESYEITWPAPGQPQVAARVQELLASAGFKTAADSTRGFDHGTFIPLKLTYPAAEIPTVQLSLKRGLDPEEHLAMGRALAPLRDEGIFIVGSGMTFHDLRTMFTRSALGISETFDAWLRETATLEPKERDARLAQWTRAPGARQAHPREEHLLPLMVIAGAAGEERATVPYSSTFMGVRLSAYHFG</sequence>
<dbReference type="InterPro" id="IPR004183">
    <property type="entry name" value="Xdiol_dOase_suB"/>
</dbReference>
<feature type="region of interest" description="Disordered" evidence="6">
    <location>
        <begin position="32"/>
        <end position="53"/>
    </location>
</feature>
<evidence type="ECO:0000256" key="5">
    <source>
        <dbReference type="ARBA" id="ARBA00023002"/>
    </source>
</evidence>
<evidence type="ECO:0000259" key="7">
    <source>
        <dbReference type="Pfam" id="PF02900"/>
    </source>
</evidence>
<dbReference type="PANTHER" id="PTHR30096:SF0">
    <property type="entry name" value="4,5-DOPA DIOXYGENASE EXTRADIOL-LIKE PROTEIN"/>
    <property type="match status" value="1"/>
</dbReference>
<comment type="cofactor">
    <cofactor evidence="1">
        <name>Zn(2+)</name>
        <dbReference type="ChEBI" id="CHEBI:29105"/>
    </cofactor>
</comment>
<reference evidence="8 9" key="1">
    <citation type="submission" date="2022-11" db="EMBL/GenBank/DDBJ databases">
        <title>Minimal conservation of predation-associated metabolite biosynthetic gene clusters underscores biosynthetic potential of Myxococcota including descriptions for ten novel species: Archangium lansinium sp. nov., Myxococcus landrumus sp. nov., Nannocystis bai.</title>
        <authorList>
            <person name="Ahearne A."/>
            <person name="Stevens C."/>
            <person name="Dowd S."/>
        </authorList>
    </citation>
    <scope>NUCLEOTIDE SEQUENCE [LARGE SCALE GENOMIC DNA]</scope>
    <source>
        <strain evidence="8 9">NCWAL01</strain>
    </source>
</reference>
<evidence type="ECO:0000256" key="6">
    <source>
        <dbReference type="SAM" id="MobiDB-lite"/>
    </source>
</evidence>
<dbReference type="EMBL" id="JAQNDM010000002">
    <property type="protein sequence ID" value="MDC0712558.1"/>
    <property type="molecule type" value="Genomic_DNA"/>
</dbReference>
<keyword evidence="5" id="KW-0560">Oxidoreductase</keyword>
<keyword evidence="4" id="KW-0862">Zinc</keyword>
<comment type="similarity">
    <text evidence="2">Belongs to the DODA-type extradiol aromatic ring-opening dioxygenase family.</text>
</comment>
<name>A0ABT5DHG4_9BACT</name>
<dbReference type="Proteomes" id="UP001221838">
    <property type="component" value="Unassembled WGS sequence"/>
</dbReference>
<evidence type="ECO:0000313" key="8">
    <source>
        <dbReference type="EMBL" id="MDC0712558.1"/>
    </source>
</evidence>
<dbReference type="InterPro" id="IPR006311">
    <property type="entry name" value="TAT_signal"/>
</dbReference>
<protein>
    <submittedName>
        <fullName evidence="8">Class III extradiol ring-cleavage dioxygenase</fullName>
    </submittedName>
</protein>
<dbReference type="CDD" id="cd07363">
    <property type="entry name" value="45_DOPA_Dioxygenase"/>
    <property type="match status" value="1"/>
</dbReference>